<evidence type="ECO:0000256" key="1">
    <source>
        <dbReference type="HAMAP-Rule" id="MF_00095"/>
    </source>
</evidence>
<dbReference type="EMBL" id="WEFP01000001">
    <property type="protein sequence ID" value="KAB7576825.1"/>
    <property type="molecule type" value="Genomic_DNA"/>
</dbReference>
<evidence type="ECO:0000313" key="15">
    <source>
        <dbReference type="Proteomes" id="UP000469871"/>
    </source>
</evidence>
<dbReference type="Gene3D" id="2.40.50.580">
    <property type="match status" value="1"/>
</dbReference>
<dbReference type="RefSeq" id="WP_002286614.1">
    <property type="nucleotide sequence ID" value="NZ_AP019394.1"/>
</dbReference>
<evidence type="ECO:0000313" key="7">
    <source>
        <dbReference type="EMBL" id="MDT2369617.1"/>
    </source>
</evidence>
<reference evidence="5 11" key="1">
    <citation type="submission" date="2016-01" db="EMBL/GenBank/DDBJ databases">
        <title>Molecular Mechanisms for transfer of large genomic segments between Enterococcus faecium strains.</title>
        <authorList>
            <person name="Garcia-Solache M.A."/>
            <person name="Lebreton F."/>
            <person name="Mclaughlin R.E."/>
            <person name="Whiteaker J.D."/>
            <person name="Gilmore M.S."/>
            <person name="Rice L.B."/>
        </authorList>
    </citation>
    <scope>NUCLEOTIDE SEQUENCE [LARGE SCALE GENOMIC DNA]</scope>
    <source>
        <strain evidence="5 11">D344RRF x C68</strain>
    </source>
</reference>
<dbReference type="PANTHER" id="PTHR30545">
    <property type="entry name" value="SUGAR FERMENTATION STIMULATION PROTEIN A"/>
    <property type="match status" value="1"/>
</dbReference>
<dbReference type="Proteomes" id="UP000183509">
    <property type="component" value="Unassembled WGS sequence"/>
</dbReference>
<evidence type="ECO:0000313" key="11">
    <source>
        <dbReference type="Proteomes" id="UP000070452"/>
    </source>
</evidence>
<dbReference type="InterPro" id="IPR040452">
    <property type="entry name" value="SfsA_C"/>
</dbReference>
<dbReference type="EMBL" id="JAIFOC010000003">
    <property type="protein sequence ID" value="MBX4221310.1"/>
    <property type="molecule type" value="Genomic_DNA"/>
</dbReference>
<feature type="domain" description="Sugar fermentation stimulation protein C-terminal" evidence="2">
    <location>
        <begin position="81"/>
        <end position="221"/>
    </location>
</feature>
<organism evidence="5 11">
    <name type="scientific">Enterococcus faecium</name>
    <name type="common">Streptococcus faecium</name>
    <dbReference type="NCBI Taxonomy" id="1352"/>
    <lineage>
        <taxon>Bacteria</taxon>
        <taxon>Bacillati</taxon>
        <taxon>Bacillota</taxon>
        <taxon>Bacilli</taxon>
        <taxon>Lactobacillales</taxon>
        <taxon>Enterococcaceae</taxon>
        <taxon>Enterococcus</taxon>
    </lineage>
</organism>
<dbReference type="EMBL" id="NGLB01000001">
    <property type="protein sequence ID" value="OTO00379.1"/>
    <property type="molecule type" value="Genomic_DNA"/>
</dbReference>
<evidence type="ECO:0000313" key="14">
    <source>
        <dbReference type="Proteomes" id="UP000249070"/>
    </source>
</evidence>
<comment type="caution">
    <text evidence="5">The sequence shown here is derived from an EMBL/GenBank/DDBJ whole genome shotgun (WGS) entry which is preliminary data.</text>
</comment>
<protein>
    <recommendedName>
        <fullName evidence="1">Sugar fermentation stimulation protein homolog</fullName>
    </recommendedName>
</protein>
<feature type="domain" description="SfsA N-terminal OB" evidence="3">
    <location>
        <begin position="12"/>
        <end position="78"/>
    </location>
</feature>
<dbReference type="EMBL" id="FKLM01000004">
    <property type="protein sequence ID" value="SAY72615.1"/>
    <property type="molecule type" value="Genomic_DNA"/>
</dbReference>
<dbReference type="HAMAP" id="MF_00095">
    <property type="entry name" value="SfsA"/>
    <property type="match status" value="1"/>
</dbReference>
<dbReference type="InterPro" id="IPR041465">
    <property type="entry name" value="SfsA_N"/>
</dbReference>
<gene>
    <name evidence="1 4" type="primary">sfsA</name>
    <name evidence="8" type="ORF">A5804_001888</name>
    <name evidence="5" type="ORF">AWT83_15185</name>
    <name evidence="9" type="ORF">DKP91_05155</name>
    <name evidence="10" type="ORF">DTPHA_600354</name>
    <name evidence="4" type="ORF">GBM73_05645</name>
    <name evidence="6" type="ORF">KYX88_00340</name>
    <name evidence="7" type="ORF">P6Z85_05515</name>
</gene>
<dbReference type="NCBIfam" id="TIGR00230">
    <property type="entry name" value="sfsA"/>
    <property type="match status" value="1"/>
</dbReference>
<dbReference type="GO" id="GO:0003677">
    <property type="term" value="F:DNA binding"/>
    <property type="evidence" value="ECO:0007669"/>
    <property type="project" value="InterPro"/>
</dbReference>
<reference evidence="10 12" key="2">
    <citation type="submission" date="2016-04" db="EMBL/GenBank/DDBJ databases">
        <authorList>
            <person name="Millard A."/>
        </authorList>
    </citation>
    <scope>NUCLEOTIDE SEQUENCE [LARGE SCALE GENOMIC DNA]</scope>
    <source>
        <strain evidence="10">Isolate 22</strain>
    </source>
</reference>
<dbReference type="STRING" id="1352.AL014_08320"/>
<sequence length="242" mass="26952">MKYQQVEIAFFIDRPNRFIAHCMKKDGEIIIAHVKNTGRGKEVLIPGAEVAIVFAPGPKRKTAYDLIAVKKKGDWFNIDSQLPNRLAIDGILDGTILLPGLTGPFTVYKREVTYLHSKFDIYLETVVGQKAFVEVKGMTLENKAIGAFPDAPTLRGLKHIGELTYAAQDGYAAYVLFIAQFEHLHLATIHEEMQPALADMVRHAQQSGVQILAYNCQVSADEVTVKQAIPFDVDIPFEDPIQ</sequence>
<comment type="similarity">
    <text evidence="1">Belongs to the SfsA family.</text>
</comment>
<evidence type="ECO:0000313" key="8">
    <source>
        <dbReference type="EMBL" id="OTO00379.1"/>
    </source>
</evidence>
<dbReference type="EMBL" id="JARPTX010000013">
    <property type="protein sequence ID" value="MDT2369617.1"/>
    <property type="molecule type" value="Genomic_DNA"/>
</dbReference>
<reference evidence="8 13" key="3">
    <citation type="submission" date="2017-05" db="EMBL/GenBank/DDBJ databases">
        <title>The Genome Sequence of Enterococcus faecium 6F2_DIV0138.</title>
        <authorList>
            <consortium name="The Broad Institute Genomics Platform"/>
            <consortium name="The Broad Institute Genomic Center for Infectious Diseases"/>
            <person name="Earl A."/>
            <person name="Manson A."/>
            <person name="Schwartman J."/>
            <person name="Gilmore M."/>
            <person name="Abouelleil A."/>
            <person name="Cao P."/>
            <person name="Chapman S."/>
            <person name="Cusick C."/>
            <person name="Shea T."/>
            <person name="Young S."/>
            <person name="Neafsey D."/>
            <person name="Nusbaum C."/>
            <person name="Birren B."/>
        </authorList>
    </citation>
    <scope>NUCLEOTIDE SEQUENCE [LARGE SCALE GENOMIC DNA]</scope>
    <source>
        <strain evidence="8 13">6F2_DIV0138</strain>
    </source>
</reference>
<dbReference type="Gene3D" id="3.40.1350.60">
    <property type="match status" value="1"/>
</dbReference>
<evidence type="ECO:0000259" key="2">
    <source>
        <dbReference type="Pfam" id="PF03749"/>
    </source>
</evidence>
<dbReference type="InterPro" id="IPR005224">
    <property type="entry name" value="SfsA"/>
</dbReference>
<name>A0A132Z7X5_ENTFC</name>
<dbReference type="Proteomes" id="UP000249070">
    <property type="component" value="Unassembled WGS sequence"/>
</dbReference>
<reference evidence="9 14" key="4">
    <citation type="submission" date="2018-05" db="EMBL/GenBank/DDBJ databases">
        <title>Vancomycin-resistant Enterococcus faecium strain from Chelyabinsk, Russia.</title>
        <authorList>
            <person name="Gostev V."/>
            <person name="Goncharov A."/>
            <person name="Kolodzhieva V."/>
            <person name="Suvorov A."/>
            <person name="Sidorenko S."/>
            <person name="Zueva L."/>
        </authorList>
    </citation>
    <scope>NUCLEOTIDE SEQUENCE [LARGE SCALE GENOMIC DNA]</scope>
    <source>
        <strain evidence="9 14">20</strain>
    </source>
</reference>
<reference evidence="4 15" key="5">
    <citation type="submission" date="2019-10" db="EMBL/GenBank/DDBJ databases">
        <title>Evolutionary dynamics of vancomycin-resistant Enterococcus faecium during gastrointestinal tract colonization and bloodstream infection in immunocompromised pediatric patients.</title>
        <authorList>
            <person name="Chilambi G.S."/>
            <person name="Nordstrom H.R."/>
            <person name="Evans D.R."/>
            <person name="Ferrolino J."/>
            <person name="Hayden R.T."/>
            <person name="Maron G.M."/>
            <person name="Vo A.N."/>
            <person name="Gilmore M.S."/>
            <person name="Wolf J."/>
            <person name="Rosch J.W."/>
            <person name="Van Tyne D."/>
        </authorList>
    </citation>
    <scope>NUCLEOTIDE SEQUENCE [LARGE SCALE GENOMIC DNA]</scope>
    <source>
        <strain evidence="4 15">VRECG27</strain>
    </source>
</reference>
<reference evidence="6" key="6">
    <citation type="journal article" date="2022" name="J. Anim. Sci.">
        <title>Whole genome sequence analyses-based assessment of virulence potential and antimicrobial susceptibilities and resistance of Enterococcus faecium strains isolated from commercial swine and cattle probiotic products.</title>
        <authorList>
            <person name="Shridhar P.B."/>
            <person name="Amachawadi R.G."/>
            <person name="Tokach M."/>
            <person name="Patel I."/>
            <person name="Gangiredla J."/>
            <person name="Mammel M."/>
            <person name="Nagaraja T.G."/>
        </authorList>
    </citation>
    <scope>NUCLEOTIDE SEQUENCE</scope>
    <source>
        <strain evidence="6">EF215</strain>
    </source>
</reference>
<dbReference type="Proteomes" id="UP001139644">
    <property type="component" value="Unassembled WGS sequence"/>
</dbReference>
<proteinExistence type="inferred from homology"/>
<evidence type="ECO:0000313" key="4">
    <source>
        <dbReference type="EMBL" id="KAB7576825.1"/>
    </source>
</evidence>
<reference evidence="7" key="7">
    <citation type="submission" date="2023-03" db="EMBL/GenBank/DDBJ databases">
        <authorList>
            <person name="Shen W."/>
            <person name="Cai J."/>
        </authorList>
    </citation>
    <scope>NUCLEOTIDE SEQUENCE</scope>
    <source>
        <strain evidence="7">B1010-2</strain>
    </source>
</reference>
<evidence type="ECO:0000313" key="6">
    <source>
        <dbReference type="EMBL" id="MBX4221310.1"/>
    </source>
</evidence>
<dbReference type="Proteomes" id="UP000070452">
    <property type="component" value="Unassembled WGS sequence"/>
</dbReference>
<dbReference type="Proteomes" id="UP001260956">
    <property type="component" value="Unassembled WGS sequence"/>
</dbReference>
<dbReference type="Proteomes" id="UP000469871">
    <property type="component" value="Unassembled WGS sequence"/>
</dbReference>
<dbReference type="Pfam" id="PF03749">
    <property type="entry name" value="SfsA"/>
    <property type="match status" value="1"/>
</dbReference>
<evidence type="ECO:0000259" key="3">
    <source>
        <dbReference type="Pfam" id="PF17746"/>
    </source>
</evidence>
<evidence type="ECO:0000313" key="10">
    <source>
        <dbReference type="EMBL" id="SAY72615.1"/>
    </source>
</evidence>
<dbReference type="Pfam" id="PF17746">
    <property type="entry name" value="SfsA_N"/>
    <property type="match status" value="1"/>
</dbReference>
<evidence type="ECO:0000313" key="12">
    <source>
        <dbReference type="Proteomes" id="UP000183509"/>
    </source>
</evidence>
<evidence type="ECO:0000313" key="5">
    <source>
        <dbReference type="EMBL" id="KWX16835.1"/>
    </source>
</evidence>
<dbReference type="EMBL" id="LRHK01000005">
    <property type="protein sequence ID" value="KWX16835.1"/>
    <property type="molecule type" value="Genomic_DNA"/>
</dbReference>
<accession>A0A132Z7X5</accession>
<evidence type="ECO:0000313" key="13">
    <source>
        <dbReference type="Proteomes" id="UP000194737"/>
    </source>
</evidence>
<dbReference type="PANTHER" id="PTHR30545:SF2">
    <property type="entry name" value="SUGAR FERMENTATION STIMULATION PROTEIN A"/>
    <property type="match status" value="1"/>
</dbReference>
<dbReference type="AlphaFoldDB" id="A0A132Z7X5"/>
<dbReference type="CDD" id="cd22359">
    <property type="entry name" value="SfsA-like_bacterial"/>
    <property type="match status" value="1"/>
</dbReference>
<evidence type="ECO:0000313" key="9">
    <source>
        <dbReference type="EMBL" id="PZM56178.1"/>
    </source>
</evidence>
<dbReference type="EMBL" id="QHGU01000018">
    <property type="protein sequence ID" value="PZM56178.1"/>
    <property type="molecule type" value="Genomic_DNA"/>
</dbReference>
<dbReference type="GeneID" id="66453718"/>
<dbReference type="PATRIC" id="fig|1352.1358.peg.735"/>
<dbReference type="Proteomes" id="UP000194737">
    <property type="component" value="Unassembled WGS sequence"/>
</dbReference>